<gene>
    <name evidence="1" type="ORF">ACOLOM_LOCUS5457</name>
</gene>
<evidence type="ECO:0000313" key="2">
    <source>
        <dbReference type="Proteomes" id="UP000789525"/>
    </source>
</evidence>
<dbReference type="Proteomes" id="UP000789525">
    <property type="component" value="Unassembled WGS sequence"/>
</dbReference>
<keyword evidence="2" id="KW-1185">Reference proteome</keyword>
<dbReference type="EMBL" id="CAJVPT010010110">
    <property type="protein sequence ID" value="CAG8567244.1"/>
    <property type="molecule type" value="Genomic_DNA"/>
</dbReference>
<protein>
    <submittedName>
        <fullName evidence="1">15426_t:CDS:1</fullName>
    </submittedName>
</protein>
<sequence length="502" mass="58412">MPSTLESIFIRDIRQLYSASEDFNVVVVCGQKPNVAKFQAHSVILRARSTYFREVLSGKVAKKSGITTLHQQNISPSVFGPILSYIYNGTIDLEEDAIKPFYLELLTASHELNLDELLEYIQDYVIENHGEWIRQHLVKIVRLTTNNQYLSKLGTYCQMIVNTNPSEILKAGDFLSLEEEYMALLIKRDDLRIEEIEIWEFVLKWGIFQHKSLSIDVSKWTDEDFDAVGKTLRNLIPHVRFFNISGEDHRTRIRPFKKILPKELREEIKDYFFANIAPKQFIRLPPRTEESTMYNSKLITMKHFCQIAAWIDDFIDMNVYTPIDIPYNFHLLLRGSRDGTNDTFKFHERCDNQGPTVVIIELANSNRVLGGYNPIHWKSEGGWGETSKSFLFSMEKHGYEPESNILSRIKTNKAAIWNGMRSPSFSHDLQWFSGKCIQKSYEKSILDRESFSLTNYEVFKVVRREMTKDDNKRLMTSEDYSTDGSSDIGDSNKRFKSDDIVY</sequence>
<evidence type="ECO:0000313" key="1">
    <source>
        <dbReference type="EMBL" id="CAG8567244.1"/>
    </source>
</evidence>
<accession>A0ACA9M4G2</accession>
<reference evidence="1" key="1">
    <citation type="submission" date="2021-06" db="EMBL/GenBank/DDBJ databases">
        <authorList>
            <person name="Kallberg Y."/>
            <person name="Tangrot J."/>
            <person name="Rosling A."/>
        </authorList>
    </citation>
    <scope>NUCLEOTIDE SEQUENCE</scope>
    <source>
        <strain evidence="1">CL356</strain>
    </source>
</reference>
<name>A0ACA9M4G2_9GLOM</name>
<organism evidence="1 2">
    <name type="scientific">Acaulospora colombiana</name>
    <dbReference type="NCBI Taxonomy" id="27376"/>
    <lineage>
        <taxon>Eukaryota</taxon>
        <taxon>Fungi</taxon>
        <taxon>Fungi incertae sedis</taxon>
        <taxon>Mucoromycota</taxon>
        <taxon>Glomeromycotina</taxon>
        <taxon>Glomeromycetes</taxon>
        <taxon>Diversisporales</taxon>
        <taxon>Acaulosporaceae</taxon>
        <taxon>Acaulospora</taxon>
    </lineage>
</organism>
<proteinExistence type="predicted"/>
<comment type="caution">
    <text evidence="1">The sequence shown here is derived from an EMBL/GenBank/DDBJ whole genome shotgun (WGS) entry which is preliminary data.</text>
</comment>